<comment type="subcellular location">
    <subcellularLocation>
        <location evidence="1">Cell membrane</location>
        <topology evidence="1">Multi-pass membrane protein</topology>
    </subcellularLocation>
</comment>
<gene>
    <name evidence="7" type="ORF">RU96_GL000973</name>
</gene>
<evidence type="ECO:0008006" key="9">
    <source>
        <dbReference type="Google" id="ProtNLM"/>
    </source>
</evidence>
<name>A0A1L8R8Y3_9ENTE</name>
<protein>
    <recommendedName>
        <fullName evidence="9">FUSC family protein</fullName>
    </recommendedName>
</protein>
<dbReference type="STRING" id="317010.RU96_GL000973"/>
<reference evidence="7 8" key="1">
    <citation type="submission" date="2014-12" db="EMBL/GenBank/DDBJ databases">
        <title>Draft genome sequences of 29 type strains of Enterococci.</title>
        <authorList>
            <person name="Zhong Z."/>
            <person name="Sun Z."/>
            <person name="Liu W."/>
            <person name="Zhang W."/>
            <person name="Zhang H."/>
        </authorList>
    </citation>
    <scope>NUCLEOTIDE SEQUENCE [LARGE SCALE GENOMIC DNA]</scope>
    <source>
        <strain evidence="7 8">DSM 21207</strain>
    </source>
</reference>
<keyword evidence="3 6" id="KW-0812">Transmembrane</keyword>
<comment type="caution">
    <text evidence="7">The sequence shown here is derived from an EMBL/GenBank/DDBJ whole genome shotgun (WGS) entry which is preliminary data.</text>
</comment>
<evidence type="ECO:0000256" key="3">
    <source>
        <dbReference type="ARBA" id="ARBA00022692"/>
    </source>
</evidence>
<dbReference type="AlphaFoldDB" id="A0A1L8R8Y3"/>
<dbReference type="Proteomes" id="UP000182835">
    <property type="component" value="Unassembled WGS sequence"/>
</dbReference>
<sequence length="201" mass="22482">MHLGRFRIGMRTMKTALAVMICIFLFHFINRGQPLIAALAAVFALRQDLTTTVSFGKSRVLGNSIGGIAAILYFFIKQYFHHDFLVELIALPIFVALVIIISDGINNNSGIISAIATMLLITLSVTESQSVYFAIDRVLDTFIGTFIALAINFILRPPTNEKEKEIAEDLVELKQKEEKLHFMLAEVQAEIKRKDKKGDGH</sequence>
<feature type="transmembrane region" description="Helical" evidence="6">
    <location>
        <begin position="83"/>
        <end position="102"/>
    </location>
</feature>
<dbReference type="OrthoDB" id="1653617at2"/>
<keyword evidence="5 6" id="KW-0472">Membrane</keyword>
<evidence type="ECO:0000256" key="1">
    <source>
        <dbReference type="ARBA" id="ARBA00004651"/>
    </source>
</evidence>
<dbReference type="GO" id="GO:0005886">
    <property type="term" value="C:plasma membrane"/>
    <property type="evidence" value="ECO:0007669"/>
    <property type="project" value="UniProtKB-SubCell"/>
</dbReference>
<proteinExistence type="predicted"/>
<organism evidence="7 8">
    <name type="scientific">Enterococcus canintestini</name>
    <dbReference type="NCBI Taxonomy" id="317010"/>
    <lineage>
        <taxon>Bacteria</taxon>
        <taxon>Bacillati</taxon>
        <taxon>Bacillota</taxon>
        <taxon>Bacilli</taxon>
        <taxon>Lactobacillales</taxon>
        <taxon>Enterococcaceae</taxon>
        <taxon>Enterococcus</taxon>
    </lineage>
</organism>
<evidence type="ECO:0000256" key="6">
    <source>
        <dbReference type="SAM" id="Phobius"/>
    </source>
</evidence>
<evidence type="ECO:0000256" key="4">
    <source>
        <dbReference type="ARBA" id="ARBA00022989"/>
    </source>
</evidence>
<keyword evidence="4 6" id="KW-1133">Transmembrane helix</keyword>
<evidence type="ECO:0000313" key="8">
    <source>
        <dbReference type="Proteomes" id="UP000182835"/>
    </source>
</evidence>
<feature type="transmembrane region" description="Helical" evidence="6">
    <location>
        <begin position="60"/>
        <end position="76"/>
    </location>
</feature>
<keyword evidence="2" id="KW-1003">Cell membrane</keyword>
<evidence type="ECO:0000256" key="5">
    <source>
        <dbReference type="ARBA" id="ARBA00023136"/>
    </source>
</evidence>
<dbReference type="EMBL" id="JXKG01000002">
    <property type="protein sequence ID" value="OJG16231.1"/>
    <property type="molecule type" value="Genomic_DNA"/>
</dbReference>
<dbReference type="RefSeq" id="WP_071863805.1">
    <property type="nucleotide sequence ID" value="NZ_JBHLVQ010000010.1"/>
</dbReference>
<dbReference type="PANTHER" id="PTHR30509:SF9">
    <property type="entry name" value="MULTIDRUG RESISTANCE PROTEIN MDTO"/>
    <property type="match status" value="1"/>
</dbReference>
<feature type="transmembrane region" description="Helical" evidence="6">
    <location>
        <begin position="108"/>
        <end position="126"/>
    </location>
</feature>
<dbReference type="Pfam" id="PF06081">
    <property type="entry name" value="ArAE_1"/>
    <property type="match status" value="1"/>
</dbReference>
<dbReference type="PANTHER" id="PTHR30509">
    <property type="entry name" value="P-HYDROXYBENZOIC ACID EFFLUX PUMP SUBUNIT-RELATED"/>
    <property type="match status" value="1"/>
</dbReference>
<dbReference type="InterPro" id="IPR010343">
    <property type="entry name" value="ArAE_1"/>
</dbReference>
<accession>A0A1L8R8Y3</accession>
<evidence type="ECO:0000256" key="2">
    <source>
        <dbReference type="ARBA" id="ARBA00022475"/>
    </source>
</evidence>
<evidence type="ECO:0000313" key="7">
    <source>
        <dbReference type="EMBL" id="OJG16231.1"/>
    </source>
</evidence>